<evidence type="ECO:0000313" key="2">
    <source>
        <dbReference type="Proteomes" id="UP000029556"/>
    </source>
</evidence>
<proteinExistence type="predicted"/>
<dbReference type="EMBL" id="JRNN01000027">
    <property type="protein sequence ID" value="KGF36402.1"/>
    <property type="molecule type" value="Genomic_DNA"/>
</dbReference>
<reference evidence="1 2" key="1">
    <citation type="submission" date="2014-07" db="EMBL/GenBank/DDBJ databases">
        <authorList>
            <person name="McCorrison J."/>
            <person name="Sanka R."/>
            <person name="Torralba M."/>
            <person name="Gillis M."/>
            <person name="Haft D.H."/>
            <person name="Methe B."/>
            <person name="Sutton G."/>
            <person name="Nelson K.E."/>
        </authorList>
    </citation>
    <scope>NUCLEOTIDE SEQUENCE [LARGE SCALE GENOMIC DNA]</scope>
    <source>
        <strain evidence="1 2">DNF00853</strain>
    </source>
</reference>
<comment type="caution">
    <text evidence="1">The sequence shown here is derived from an EMBL/GenBank/DDBJ whole genome shotgun (WGS) entry which is preliminary data.</text>
</comment>
<dbReference type="AlphaFoldDB" id="A0A096B0Q2"/>
<gene>
    <name evidence="1" type="ORF">HMPREF2137_01945</name>
</gene>
<name>A0A096B0Q2_9BACT</name>
<accession>A0A096B0Q2</accession>
<protein>
    <submittedName>
        <fullName evidence="1">Uncharacterized protein</fullName>
    </submittedName>
</protein>
<evidence type="ECO:0000313" key="1">
    <source>
        <dbReference type="EMBL" id="KGF36402.1"/>
    </source>
</evidence>
<sequence length="106" mass="11514">MIYIYLNICKFTKNDYLWVQIKKQLIMKKKPLSVGIAFCSIVAMSLATPNGKVKSYSGISLADLVSTTEVNAECVQGSDCSASGKCLSGVGVCVVAVEYRDCDPYK</sequence>
<organism evidence="1 2">
    <name type="scientific">Hoylesella buccalis DNF00853</name>
    <dbReference type="NCBI Taxonomy" id="1401074"/>
    <lineage>
        <taxon>Bacteria</taxon>
        <taxon>Pseudomonadati</taxon>
        <taxon>Bacteroidota</taxon>
        <taxon>Bacteroidia</taxon>
        <taxon>Bacteroidales</taxon>
        <taxon>Prevotellaceae</taxon>
        <taxon>Hoylesella</taxon>
    </lineage>
</organism>
<dbReference type="Proteomes" id="UP000029556">
    <property type="component" value="Unassembled WGS sequence"/>
</dbReference>